<proteinExistence type="predicted"/>
<accession>A0A368FJH7</accession>
<gene>
    <name evidence="1" type="ORF">ANCCAN_23280</name>
</gene>
<dbReference type="PANTHER" id="PTHR12603">
    <property type="entry name" value="CCR4-NOT TRANSCRIPTION COMPLEX RELATED"/>
    <property type="match status" value="1"/>
</dbReference>
<evidence type="ECO:0000313" key="2">
    <source>
        <dbReference type="Proteomes" id="UP000252519"/>
    </source>
</evidence>
<dbReference type="GO" id="GO:0004842">
    <property type="term" value="F:ubiquitin-protein transferase activity"/>
    <property type="evidence" value="ECO:0007669"/>
    <property type="project" value="InterPro"/>
</dbReference>
<dbReference type="GO" id="GO:0030014">
    <property type="term" value="C:CCR4-NOT complex"/>
    <property type="evidence" value="ECO:0007669"/>
    <property type="project" value="InterPro"/>
</dbReference>
<organism evidence="1 2">
    <name type="scientific">Ancylostoma caninum</name>
    <name type="common">Dog hookworm</name>
    <dbReference type="NCBI Taxonomy" id="29170"/>
    <lineage>
        <taxon>Eukaryota</taxon>
        <taxon>Metazoa</taxon>
        <taxon>Ecdysozoa</taxon>
        <taxon>Nematoda</taxon>
        <taxon>Chromadorea</taxon>
        <taxon>Rhabditida</taxon>
        <taxon>Rhabditina</taxon>
        <taxon>Rhabditomorpha</taxon>
        <taxon>Strongyloidea</taxon>
        <taxon>Ancylostomatidae</taxon>
        <taxon>Ancylostomatinae</taxon>
        <taxon>Ancylostoma</taxon>
    </lineage>
</organism>
<protein>
    <submittedName>
        <fullName evidence="1">Uncharacterized protein</fullName>
    </submittedName>
</protein>
<dbReference type="PANTHER" id="PTHR12603:SF0">
    <property type="entry name" value="CCR4-NOT TRANSCRIPTION COMPLEX SUBUNIT 4"/>
    <property type="match status" value="1"/>
</dbReference>
<evidence type="ECO:0000313" key="1">
    <source>
        <dbReference type="EMBL" id="RCN30945.1"/>
    </source>
</evidence>
<dbReference type="EMBL" id="JOJR01001427">
    <property type="protein sequence ID" value="RCN30945.1"/>
    <property type="molecule type" value="Genomic_DNA"/>
</dbReference>
<reference evidence="1 2" key="1">
    <citation type="submission" date="2014-10" db="EMBL/GenBank/DDBJ databases">
        <title>Draft genome of the hookworm Ancylostoma caninum.</title>
        <authorList>
            <person name="Mitreva M."/>
        </authorList>
    </citation>
    <scope>NUCLEOTIDE SEQUENCE [LARGE SCALE GENOMIC DNA]</scope>
    <source>
        <strain evidence="1 2">Baltimore</strain>
    </source>
</reference>
<sequence>MQNRCHTTYTRVEEALRAIQDVCNAQLDGRIVKALLDTRKYCSSFLRNRKYFQI</sequence>
<feature type="non-terminal residue" evidence="1">
    <location>
        <position position="54"/>
    </location>
</feature>
<name>A0A368FJH7_ANCCA</name>
<dbReference type="Proteomes" id="UP000252519">
    <property type="component" value="Unassembled WGS sequence"/>
</dbReference>
<dbReference type="AlphaFoldDB" id="A0A368FJH7"/>
<dbReference type="GO" id="GO:0016567">
    <property type="term" value="P:protein ubiquitination"/>
    <property type="evidence" value="ECO:0007669"/>
    <property type="project" value="TreeGrafter"/>
</dbReference>
<keyword evidence="2" id="KW-1185">Reference proteome</keyword>
<dbReference type="STRING" id="29170.A0A368FJH7"/>
<comment type="caution">
    <text evidence="1">The sequence shown here is derived from an EMBL/GenBank/DDBJ whole genome shotgun (WGS) entry which is preliminary data.</text>
</comment>
<dbReference type="InterPro" id="IPR039780">
    <property type="entry name" value="Mot2"/>
</dbReference>
<dbReference type="OrthoDB" id="1923159at2759"/>